<evidence type="ECO:0000313" key="2">
    <source>
        <dbReference type="Proteomes" id="UP001596047"/>
    </source>
</evidence>
<dbReference type="EMBL" id="JBHSOW010000068">
    <property type="protein sequence ID" value="MFC5651062.1"/>
    <property type="molecule type" value="Genomic_DNA"/>
</dbReference>
<proteinExistence type="predicted"/>
<gene>
    <name evidence="1" type="ORF">ACFPYJ_18505</name>
</gene>
<sequence length="99" mass="11404">MRTMMTLLALDAYMPIDEGLNGDMKYIAIDMSNFKGLDDTDKEQILKHFDKYNVKVMEATYELLKAEGLYDHQKAPSIERVTEQLEQKSLLNTKTINGK</sequence>
<accession>A0ABW0W1F2</accession>
<keyword evidence="2" id="KW-1185">Reference proteome</keyword>
<organism evidence="1 2">
    <name type="scientific">Paenibacillus solisilvae</name>
    <dbReference type="NCBI Taxonomy" id="2486751"/>
    <lineage>
        <taxon>Bacteria</taxon>
        <taxon>Bacillati</taxon>
        <taxon>Bacillota</taxon>
        <taxon>Bacilli</taxon>
        <taxon>Bacillales</taxon>
        <taxon>Paenibacillaceae</taxon>
        <taxon>Paenibacillus</taxon>
    </lineage>
</organism>
<name>A0ABW0W1F2_9BACL</name>
<dbReference type="RefSeq" id="WP_379189657.1">
    <property type="nucleotide sequence ID" value="NZ_JBHSOW010000068.1"/>
</dbReference>
<protein>
    <submittedName>
        <fullName evidence="1">Uncharacterized protein</fullName>
    </submittedName>
</protein>
<dbReference type="Proteomes" id="UP001596047">
    <property type="component" value="Unassembled WGS sequence"/>
</dbReference>
<comment type="caution">
    <text evidence="1">The sequence shown here is derived from an EMBL/GenBank/DDBJ whole genome shotgun (WGS) entry which is preliminary data.</text>
</comment>
<reference evidence="2" key="1">
    <citation type="journal article" date="2019" name="Int. J. Syst. Evol. Microbiol.">
        <title>The Global Catalogue of Microorganisms (GCM) 10K type strain sequencing project: providing services to taxonomists for standard genome sequencing and annotation.</title>
        <authorList>
            <consortium name="The Broad Institute Genomics Platform"/>
            <consortium name="The Broad Institute Genome Sequencing Center for Infectious Disease"/>
            <person name="Wu L."/>
            <person name="Ma J."/>
        </authorList>
    </citation>
    <scope>NUCLEOTIDE SEQUENCE [LARGE SCALE GENOMIC DNA]</scope>
    <source>
        <strain evidence="2">CGMCC 1.3240</strain>
    </source>
</reference>
<evidence type="ECO:0000313" key="1">
    <source>
        <dbReference type="EMBL" id="MFC5651062.1"/>
    </source>
</evidence>